<comment type="caution">
    <text evidence="3">The sequence shown here is derived from an EMBL/GenBank/DDBJ whole genome shotgun (WGS) entry which is preliminary data.</text>
</comment>
<evidence type="ECO:0000256" key="1">
    <source>
        <dbReference type="ARBA" id="ARBA00022801"/>
    </source>
</evidence>
<evidence type="ECO:0000256" key="2">
    <source>
        <dbReference type="HAMAP-Rule" id="MF_01940"/>
    </source>
</evidence>
<keyword evidence="4" id="KW-1185">Reference proteome</keyword>
<comment type="similarity">
    <text evidence="2">Belongs to the 2H phosphoesterase superfamily. ThpR family.</text>
</comment>
<keyword evidence="1 2" id="KW-0378">Hydrolase</keyword>
<accession>A0A9C7GAD6</accession>
<dbReference type="GO" id="GO:0004113">
    <property type="term" value="F:2',3'-cyclic-nucleotide 3'-phosphodiesterase activity"/>
    <property type="evidence" value="ECO:0007669"/>
    <property type="project" value="InterPro"/>
</dbReference>
<name>A0A9C7GAD6_9BACI</name>
<dbReference type="Gene3D" id="3.90.1140.10">
    <property type="entry name" value="Cyclic phosphodiesterase"/>
    <property type="match status" value="1"/>
</dbReference>
<feature type="short sequence motif" description="HXTX 1" evidence="2">
    <location>
        <begin position="44"/>
        <end position="47"/>
    </location>
</feature>
<evidence type="ECO:0000313" key="4">
    <source>
        <dbReference type="Proteomes" id="UP000789845"/>
    </source>
</evidence>
<reference evidence="3" key="1">
    <citation type="submission" date="2021-10" db="EMBL/GenBank/DDBJ databases">
        <authorList>
            <person name="Criscuolo A."/>
        </authorList>
    </citation>
    <scope>NUCLEOTIDE SEQUENCE</scope>
    <source>
        <strain evidence="3">CIP111885</strain>
    </source>
</reference>
<dbReference type="InterPro" id="IPR004175">
    <property type="entry name" value="RNA_CPDase"/>
</dbReference>
<feature type="active site" description="Proton acceptor" evidence="2">
    <location>
        <position position="130"/>
    </location>
</feature>
<proteinExistence type="inferred from homology"/>
<protein>
    <recommendedName>
        <fullName evidence="2">RNA 2',3'-cyclic phosphodiesterase</fullName>
        <shortName evidence="2">RNA 2',3'-CPDase</shortName>
        <ecNumber evidence="2">3.1.4.58</ecNumber>
    </recommendedName>
</protein>
<sequence length="189" mass="22276">MSENTHYFLAVKLPDPINRSLFEATEEFQKDFHFKRWVHKEDYHITLAFLGYANESQLKDVRELIPQYIKTEKSIPLTISQIGTFGMKSAPRIFWTGLNDSQELQVLRNQVYNACTKAGFQLEKRAFHPHITLARKWSREEEFDQNELVVKNIFEQQPLTFLATEVVLYKTNLLQTPKYENLITFSLQS</sequence>
<dbReference type="InterPro" id="IPR009097">
    <property type="entry name" value="Cyclic_Pdiesterase"/>
</dbReference>
<comment type="function">
    <text evidence="2">Hydrolyzes RNA 2',3'-cyclic phosphodiester to an RNA 2'-phosphomonoester.</text>
</comment>
<dbReference type="NCBIfam" id="TIGR02258">
    <property type="entry name" value="2_5_ligase"/>
    <property type="match status" value="1"/>
</dbReference>
<organism evidence="3 4">
    <name type="scientific">Pseudoneobacillus rhizosphaerae</name>
    <dbReference type="NCBI Taxonomy" id="2880968"/>
    <lineage>
        <taxon>Bacteria</taxon>
        <taxon>Bacillati</taxon>
        <taxon>Bacillota</taxon>
        <taxon>Bacilli</taxon>
        <taxon>Bacillales</taxon>
        <taxon>Bacillaceae</taxon>
        <taxon>Pseudoneobacillus</taxon>
    </lineage>
</organism>
<dbReference type="HAMAP" id="MF_01940">
    <property type="entry name" value="RNA_CPDase"/>
    <property type="match status" value="1"/>
</dbReference>
<dbReference type="RefSeq" id="WP_230497188.1">
    <property type="nucleotide sequence ID" value="NZ_CAKJTG010000014.1"/>
</dbReference>
<dbReference type="PANTHER" id="PTHR35561:SF1">
    <property type="entry name" value="RNA 2',3'-CYCLIC PHOSPHODIESTERASE"/>
    <property type="match status" value="1"/>
</dbReference>
<comment type="catalytic activity">
    <reaction evidence="2">
        <text>a 3'-end 2',3'-cyclophospho-ribonucleotide-RNA + H2O = a 3'-end 2'-phospho-ribonucleotide-RNA + H(+)</text>
        <dbReference type="Rhea" id="RHEA:11828"/>
        <dbReference type="Rhea" id="RHEA-COMP:10464"/>
        <dbReference type="Rhea" id="RHEA-COMP:17353"/>
        <dbReference type="ChEBI" id="CHEBI:15377"/>
        <dbReference type="ChEBI" id="CHEBI:15378"/>
        <dbReference type="ChEBI" id="CHEBI:83064"/>
        <dbReference type="ChEBI" id="CHEBI:173113"/>
        <dbReference type="EC" id="3.1.4.58"/>
    </reaction>
</comment>
<dbReference type="EC" id="3.1.4.58" evidence="2"/>
<feature type="short sequence motif" description="HXTX 2" evidence="2">
    <location>
        <begin position="130"/>
        <end position="133"/>
    </location>
</feature>
<dbReference type="SUPFAM" id="SSF55144">
    <property type="entry name" value="LigT-like"/>
    <property type="match status" value="1"/>
</dbReference>
<feature type="active site" description="Proton donor" evidence="2">
    <location>
        <position position="44"/>
    </location>
</feature>
<gene>
    <name evidence="3" type="primary">ytlP</name>
    <name evidence="3" type="ORF">NEOCIP111885_02664</name>
</gene>
<dbReference type="GO" id="GO:0008664">
    <property type="term" value="F:RNA 2',3'-cyclic 3'-phosphodiesterase activity"/>
    <property type="evidence" value="ECO:0007669"/>
    <property type="project" value="UniProtKB-EC"/>
</dbReference>
<dbReference type="Pfam" id="PF13563">
    <property type="entry name" value="2_5_RNA_ligase2"/>
    <property type="match status" value="1"/>
</dbReference>
<dbReference type="Proteomes" id="UP000789845">
    <property type="component" value="Unassembled WGS sequence"/>
</dbReference>
<dbReference type="PANTHER" id="PTHR35561">
    <property type="entry name" value="RNA 2',3'-CYCLIC PHOSPHODIESTERASE"/>
    <property type="match status" value="1"/>
</dbReference>
<evidence type="ECO:0000313" key="3">
    <source>
        <dbReference type="EMBL" id="CAG9608946.1"/>
    </source>
</evidence>
<dbReference type="EMBL" id="CAKJTG010000014">
    <property type="protein sequence ID" value="CAG9608946.1"/>
    <property type="molecule type" value="Genomic_DNA"/>
</dbReference>
<dbReference type="AlphaFoldDB" id="A0A9C7GAD6"/>